<dbReference type="InterPro" id="IPR038726">
    <property type="entry name" value="PDDEXK_AddAB-type"/>
</dbReference>
<name>A0A1G2S8U4_9BACT</name>
<sequence length="393" mass="45952">MRTSYSALETYKICPRKYKYQVIDKIKAPKRIEAVFGTLVHSALKYMFEHNPLYPTLDEVINFYTDRFQEKSLKIEWADPEHKDAEEKLYFEEGVKIIKNFYKKNQPWTFNVIELEGRFSIELLDEVSGKIHTLAGIIDRIDKDPESDVYEIIDYKTGKKMPSQKDLEQNLQLGLYHLAIIHRWPHLKPESIKTSLYFLKHNEKISTVPSQDTAERLRKTILETVRAVEKSTETDNFPPMPSGLCNYCGYRKICPMWSHEYKREEMPAPNEAEVAEAIREFFELKAQGDTEKKRVAELRGIILGYMEQEKVDRVFGGPGYITKSVIDRTAFDIEKLEPILQKLGVWNKILEPDEKKLEKLLPTLPDPEQEEILAFRTKKQTVMLKPTKKKGDI</sequence>
<dbReference type="EMBL" id="MHUS01000010">
    <property type="protein sequence ID" value="OHA81530.1"/>
    <property type="molecule type" value="Genomic_DNA"/>
</dbReference>
<proteinExistence type="predicted"/>
<dbReference type="InterPro" id="IPR011604">
    <property type="entry name" value="PDDEXK-like_dom_sf"/>
</dbReference>
<gene>
    <name evidence="2" type="ORF">A2675_03625</name>
</gene>
<dbReference type="Pfam" id="PF12705">
    <property type="entry name" value="PDDEXK_1"/>
    <property type="match status" value="1"/>
</dbReference>
<dbReference type="InterPro" id="IPR011335">
    <property type="entry name" value="Restrct_endonuc-II-like"/>
</dbReference>
<organism evidence="2 3">
    <name type="scientific">Candidatus Yonathbacteria bacterium RIFCSPHIGHO2_01_FULL_51_10</name>
    <dbReference type="NCBI Taxonomy" id="1802723"/>
    <lineage>
        <taxon>Bacteria</taxon>
        <taxon>Candidatus Yonathiibacteriota</taxon>
    </lineage>
</organism>
<evidence type="ECO:0000259" key="1">
    <source>
        <dbReference type="Pfam" id="PF12705"/>
    </source>
</evidence>
<dbReference type="STRING" id="1802723.A2675_03625"/>
<comment type="caution">
    <text evidence="2">The sequence shown here is derived from an EMBL/GenBank/DDBJ whole genome shotgun (WGS) entry which is preliminary data.</text>
</comment>
<reference evidence="2 3" key="1">
    <citation type="journal article" date="2016" name="Nat. Commun.">
        <title>Thousands of microbial genomes shed light on interconnected biogeochemical processes in an aquifer system.</title>
        <authorList>
            <person name="Anantharaman K."/>
            <person name="Brown C.T."/>
            <person name="Hug L.A."/>
            <person name="Sharon I."/>
            <person name="Castelle C.J."/>
            <person name="Probst A.J."/>
            <person name="Thomas B.C."/>
            <person name="Singh A."/>
            <person name="Wilkins M.J."/>
            <person name="Karaoz U."/>
            <person name="Brodie E.L."/>
            <person name="Williams K.H."/>
            <person name="Hubbard S.S."/>
            <person name="Banfield J.F."/>
        </authorList>
    </citation>
    <scope>NUCLEOTIDE SEQUENCE [LARGE SCALE GENOMIC DNA]</scope>
</reference>
<dbReference type="AlphaFoldDB" id="A0A1G2S8U4"/>
<protein>
    <recommendedName>
        <fullName evidence="1">PD-(D/E)XK endonuclease-like domain-containing protein</fullName>
    </recommendedName>
</protein>
<dbReference type="Gene3D" id="3.90.320.10">
    <property type="match status" value="1"/>
</dbReference>
<evidence type="ECO:0000313" key="2">
    <source>
        <dbReference type="EMBL" id="OHA81530.1"/>
    </source>
</evidence>
<dbReference type="Proteomes" id="UP000176997">
    <property type="component" value="Unassembled WGS sequence"/>
</dbReference>
<feature type="domain" description="PD-(D/E)XK endonuclease-like" evidence="1">
    <location>
        <begin position="3"/>
        <end position="255"/>
    </location>
</feature>
<dbReference type="SUPFAM" id="SSF52980">
    <property type="entry name" value="Restriction endonuclease-like"/>
    <property type="match status" value="1"/>
</dbReference>
<accession>A0A1G2S8U4</accession>
<evidence type="ECO:0000313" key="3">
    <source>
        <dbReference type="Proteomes" id="UP000176997"/>
    </source>
</evidence>